<evidence type="ECO:0000256" key="7">
    <source>
        <dbReference type="ARBA" id="ARBA00022794"/>
    </source>
</evidence>
<dbReference type="EMBL" id="KQ459603">
    <property type="protein sequence ID" value="KPI92642.1"/>
    <property type="molecule type" value="Genomic_DNA"/>
</dbReference>
<accession>A0A194PH64</accession>
<keyword evidence="5" id="KW-0963">Cytoplasm</keyword>
<protein>
    <recommendedName>
        <fullName evidence="3">Cytoplasmic dynein 2 light intermediate chain 1</fullName>
    </recommendedName>
</protein>
<dbReference type="GO" id="GO:0005930">
    <property type="term" value="C:axoneme"/>
    <property type="evidence" value="ECO:0007669"/>
    <property type="project" value="TreeGrafter"/>
</dbReference>
<evidence type="ECO:0000256" key="4">
    <source>
        <dbReference type="ARBA" id="ARBA00022473"/>
    </source>
</evidence>
<dbReference type="AlphaFoldDB" id="A0A194PH64"/>
<comment type="similarity">
    <text evidence="2">Belongs to the dynein light intermediate chain family.</text>
</comment>
<dbReference type="GO" id="GO:0036064">
    <property type="term" value="C:ciliary basal body"/>
    <property type="evidence" value="ECO:0007669"/>
    <property type="project" value="TreeGrafter"/>
</dbReference>
<name>A0A194PH64_PAPXU</name>
<dbReference type="STRING" id="66420.A0A194PH64"/>
<evidence type="ECO:0000313" key="13">
    <source>
        <dbReference type="EMBL" id="KPI92642.1"/>
    </source>
</evidence>
<keyword evidence="11" id="KW-0206">Cytoskeleton</keyword>
<organism evidence="13 14">
    <name type="scientific">Papilio xuthus</name>
    <name type="common">Asian swallowtail butterfly</name>
    <dbReference type="NCBI Taxonomy" id="66420"/>
    <lineage>
        <taxon>Eukaryota</taxon>
        <taxon>Metazoa</taxon>
        <taxon>Ecdysozoa</taxon>
        <taxon>Arthropoda</taxon>
        <taxon>Hexapoda</taxon>
        <taxon>Insecta</taxon>
        <taxon>Pterygota</taxon>
        <taxon>Neoptera</taxon>
        <taxon>Endopterygota</taxon>
        <taxon>Lepidoptera</taxon>
        <taxon>Glossata</taxon>
        <taxon>Ditrysia</taxon>
        <taxon>Papilionoidea</taxon>
        <taxon>Papilionidae</taxon>
        <taxon>Papilioninae</taxon>
        <taxon>Papilio</taxon>
    </lineage>
</organism>
<dbReference type="GO" id="GO:0005868">
    <property type="term" value="C:cytoplasmic dynein complex"/>
    <property type="evidence" value="ECO:0007669"/>
    <property type="project" value="InterPro"/>
</dbReference>
<dbReference type="GO" id="GO:0045504">
    <property type="term" value="F:dynein heavy chain binding"/>
    <property type="evidence" value="ECO:0007669"/>
    <property type="project" value="TreeGrafter"/>
</dbReference>
<dbReference type="Pfam" id="PF08477">
    <property type="entry name" value="Roc"/>
    <property type="match status" value="1"/>
</dbReference>
<dbReference type="PANTHER" id="PTHR13236">
    <property type="entry name" value="DYNEIN 2 LIGHT INTERMEDIATE CHAIN, ISOFORM 2"/>
    <property type="match status" value="1"/>
</dbReference>
<evidence type="ECO:0000256" key="8">
    <source>
        <dbReference type="ARBA" id="ARBA00023017"/>
    </source>
</evidence>
<proteinExistence type="inferred from homology"/>
<keyword evidence="8" id="KW-0243">Dynein</keyword>
<dbReference type="SUPFAM" id="SSF52540">
    <property type="entry name" value="P-loop containing nucleoside triphosphate hydrolases"/>
    <property type="match status" value="1"/>
</dbReference>
<keyword evidence="10" id="KW-0505">Motor protein</keyword>
<comment type="subcellular location">
    <subcellularLocation>
        <location evidence="1">Cytoplasm</location>
        <location evidence="1">Cytoskeleton</location>
        <location evidence="1">Cilium basal body</location>
    </subcellularLocation>
</comment>
<evidence type="ECO:0000256" key="3">
    <source>
        <dbReference type="ARBA" id="ARBA00018863"/>
    </source>
</evidence>
<dbReference type="Gene3D" id="3.40.50.300">
    <property type="entry name" value="P-loop containing nucleotide triphosphate hydrolases"/>
    <property type="match status" value="1"/>
</dbReference>
<dbReference type="PANTHER" id="PTHR13236:SF0">
    <property type="entry name" value="CYTOPLASMIC DYNEIN 2 LIGHT INTERMEDIATE CHAIN 1"/>
    <property type="match status" value="1"/>
</dbReference>
<dbReference type="GO" id="GO:0035721">
    <property type="term" value="P:intraciliary retrograde transport"/>
    <property type="evidence" value="ECO:0007669"/>
    <property type="project" value="InterPro"/>
</dbReference>
<dbReference type="GO" id="GO:0035735">
    <property type="term" value="P:intraciliary transport involved in cilium assembly"/>
    <property type="evidence" value="ECO:0007669"/>
    <property type="project" value="InterPro"/>
</dbReference>
<reference evidence="13 14" key="1">
    <citation type="journal article" date="2015" name="Nat. Commun.">
        <title>Outbred genome sequencing and CRISPR/Cas9 gene editing in butterflies.</title>
        <authorList>
            <person name="Li X."/>
            <person name="Fan D."/>
            <person name="Zhang W."/>
            <person name="Liu G."/>
            <person name="Zhang L."/>
            <person name="Zhao L."/>
            <person name="Fang X."/>
            <person name="Chen L."/>
            <person name="Dong Y."/>
            <person name="Chen Y."/>
            <person name="Ding Y."/>
            <person name="Zhao R."/>
            <person name="Feng M."/>
            <person name="Zhu Y."/>
            <person name="Feng Y."/>
            <person name="Jiang X."/>
            <person name="Zhu D."/>
            <person name="Xiang H."/>
            <person name="Feng X."/>
            <person name="Li S."/>
            <person name="Wang J."/>
            <person name="Zhang G."/>
            <person name="Kronforst M.R."/>
            <person name="Wang W."/>
        </authorList>
    </citation>
    <scope>NUCLEOTIDE SEQUENCE [LARGE SCALE GENOMIC DNA]</scope>
    <source>
        <strain evidence="13">Ya'a_city_454_Px</strain>
        <tissue evidence="13">Whole body</tissue>
    </source>
</reference>
<sequence>METLPEKATDIVNNIIAQSNEHTSRTIFAVGSKSAGKTTLISNFLEKNEAPRETLVLEYSFGRKSGQKQGLEKIICHVWEYGGKLELLKNVLTSVPLQNKSYYIVMLDLSKIKTIWNTTEACVNCLKQYVEKSSSQDLILIGGKYDLFNNYDSEIKKNICTTLRCVALINNAHLIFYSSKEPQLMRRVKEMLHNAAFGNGVIIKEKNVNFIKPLAIPKGLDSWESIGIPKSTMDQASICLNTKNIILLNYSVKMRHVTKIPLEVEAKEITTELQRSHPEPILDSLAALKYEDIRNMESFDPSINDYLMCL</sequence>
<keyword evidence="4" id="KW-0217">Developmental protein</keyword>
<keyword evidence="12" id="KW-0966">Cell projection</keyword>
<evidence type="ECO:0000256" key="10">
    <source>
        <dbReference type="ARBA" id="ARBA00023175"/>
    </source>
</evidence>
<evidence type="ECO:0000256" key="1">
    <source>
        <dbReference type="ARBA" id="ARBA00004120"/>
    </source>
</evidence>
<dbReference type="GO" id="GO:0005874">
    <property type="term" value="C:microtubule"/>
    <property type="evidence" value="ECO:0007669"/>
    <property type="project" value="UniProtKB-KW"/>
</dbReference>
<keyword evidence="14" id="KW-1185">Reference proteome</keyword>
<evidence type="ECO:0000256" key="5">
    <source>
        <dbReference type="ARBA" id="ARBA00022490"/>
    </source>
</evidence>
<keyword evidence="7" id="KW-0970">Cilium biogenesis/degradation</keyword>
<evidence type="ECO:0000256" key="6">
    <source>
        <dbReference type="ARBA" id="ARBA00022701"/>
    </source>
</evidence>
<dbReference type="InterPro" id="IPR040045">
    <property type="entry name" value="DYNC2LI1"/>
</dbReference>
<dbReference type="Proteomes" id="UP000053268">
    <property type="component" value="Unassembled WGS sequence"/>
</dbReference>
<gene>
    <name evidence="13" type="ORF">RR46_13863</name>
</gene>
<evidence type="ECO:0000256" key="12">
    <source>
        <dbReference type="ARBA" id="ARBA00023273"/>
    </source>
</evidence>
<dbReference type="InterPro" id="IPR027417">
    <property type="entry name" value="P-loop_NTPase"/>
</dbReference>
<keyword evidence="9" id="KW-0969">Cilium</keyword>
<evidence type="ECO:0000256" key="11">
    <source>
        <dbReference type="ARBA" id="ARBA00023212"/>
    </source>
</evidence>
<evidence type="ECO:0000256" key="2">
    <source>
        <dbReference type="ARBA" id="ARBA00006831"/>
    </source>
</evidence>
<evidence type="ECO:0000313" key="14">
    <source>
        <dbReference type="Proteomes" id="UP000053268"/>
    </source>
</evidence>
<keyword evidence="6" id="KW-0493">Microtubule</keyword>
<evidence type="ECO:0000256" key="9">
    <source>
        <dbReference type="ARBA" id="ARBA00023069"/>
    </source>
</evidence>